<dbReference type="GeneID" id="24563863"/>
<proteinExistence type="predicted"/>
<evidence type="ECO:0008006" key="6">
    <source>
        <dbReference type="Google" id="ProtNLM"/>
    </source>
</evidence>
<feature type="domain" description="Partial cleavage stimulation factor" evidence="3">
    <location>
        <begin position="342"/>
        <end position="401"/>
    </location>
</feature>
<accession>A0A061D5P5</accession>
<dbReference type="Pfam" id="PF14327">
    <property type="entry name" value="CSTF2_hinge"/>
    <property type="match status" value="1"/>
</dbReference>
<feature type="domain" description="Cleavage stimulation factor subunit 2 hinge" evidence="2">
    <location>
        <begin position="120"/>
        <end position="180"/>
    </location>
</feature>
<dbReference type="OrthoDB" id="366430at2759"/>
<dbReference type="EMBL" id="LK391708">
    <property type="protein sequence ID" value="CDR95322.1"/>
    <property type="molecule type" value="Genomic_DNA"/>
</dbReference>
<evidence type="ECO:0000313" key="4">
    <source>
        <dbReference type="EMBL" id="CDR95322.1"/>
    </source>
</evidence>
<sequence length="405" mass="43894">MGSHQNPMIPPDMPPMMPYDMSLFEAAGMVPPMYAFQMPPMGIPGVPIPPPPAPHQLGLDAEDYQLEMAAMAGEMMSQVKFCPPPVAAQFVVPHQPLPPQSLAAERPDVHQTVDSYLAAEIASVVHTLTTSQLTHALAAFKIFFEKSPTNAKRLLMNNPQLLYALIHAQYVLGNSDKSLLHLSKTDQQIAALNRKERLSTGSEAASSTEERSESVTRHTAKRHRSSTPNEAADEKVDAPAPDVETGKLGGSSRRREGKTKEGSVQSSRRGPKVHKDGDSRSAGHATSRAAPTESQSEDVASQSRPAERPVQTAAESGASHAAQSQSQPDTPAPKPVAMVTTIEQLIKEVQPAPPILVEEVLKNTEILTNIQRATLAEMQSWPAEQRLQVMSIKLALHYRGISIHL</sequence>
<protein>
    <recommendedName>
        <fullName evidence="6">Cleavage stimulation factor subunit 2 hinge domain-containing protein</fullName>
    </recommendedName>
</protein>
<dbReference type="RefSeq" id="XP_012767508.1">
    <property type="nucleotide sequence ID" value="XM_012912054.1"/>
</dbReference>
<organism evidence="4 5">
    <name type="scientific">Babesia bigemina</name>
    <dbReference type="NCBI Taxonomy" id="5866"/>
    <lineage>
        <taxon>Eukaryota</taxon>
        <taxon>Sar</taxon>
        <taxon>Alveolata</taxon>
        <taxon>Apicomplexa</taxon>
        <taxon>Aconoidasida</taxon>
        <taxon>Piroplasmida</taxon>
        <taxon>Babesiidae</taxon>
        <taxon>Babesia</taxon>
    </lineage>
</organism>
<dbReference type="Pfam" id="PF15861">
    <property type="entry name" value="partial_CstF"/>
    <property type="match status" value="1"/>
</dbReference>
<dbReference type="InterPro" id="IPR025742">
    <property type="entry name" value="CSTF2_hinge"/>
</dbReference>
<dbReference type="KEGG" id="bbig:BBBOND_0204800"/>
<name>A0A061D5P5_BABBI</name>
<dbReference type="OMA" id="LHTQFIL"/>
<evidence type="ECO:0000313" key="5">
    <source>
        <dbReference type="Proteomes" id="UP000033188"/>
    </source>
</evidence>
<dbReference type="Gene3D" id="1.25.40.630">
    <property type="match status" value="1"/>
</dbReference>
<dbReference type="InterPro" id="IPR031721">
    <property type="entry name" value="Partial_CstF"/>
</dbReference>
<keyword evidence="5" id="KW-1185">Reference proteome</keyword>
<dbReference type="AlphaFoldDB" id="A0A061D5P5"/>
<dbReference type="STRING" id="5866.A0A061D5P5"/>
<reference evidence="5" key="1">
    <citation type="submission" date="2014-06" db="EMBL/GenBank/DDBJ databases">
        <authorList>
            <person name="Aslett M."/>
            <person name="De Silva N."/>
        </authorList>
    </citation>
    <scope>NUCLEOTIDE SEQUENCE [LARGE SCALE GENOMIC DNA]</scope>
    <source>
        <strain evidence="5">Bond</strain>
    </source>
</reference>
<feature type="compositionally biased region" description="Polar residues" evidence="1">
    <location>
        <begin position="292"/>
        <end position="304"/>
    </location>
</feature>
<evidence type="ECO:0000259" key="2">
    <source>
        <dbReference type="Pfam" id="PF14327"/>
    </source>
</evidence>
<feature type="compositionally biased region" description="Low complexity" evidence="1">
    <location>
        <begin position="311"/>
        <end position="327"/>
    </location>
</feature>
<dbReference type="VEuPathDB" id="PiroplasmaDB:BBBOND_0204800"/>
<gene>
    <name evidence="4" type="ORF">BBBOND_0204800</name>
</gene>
<dbReference type="Proteomes" id="UP000033188">
    <property type="component" value="Chromosome 2"/>
</dbReference>
<evidence type="ECO:0000256" key="1">
    <source>
        <dbReference type="SAM" id="MobiDB-lite"/>
    </source>
</evidence>
<feature type="region of interest" description="Disordered" evidence="1">
    <location>
        <begin position="194"/>
        <end position="334"/>
    </location>
</feature>
<evidence type="ECO:0000259" key="3">
    <source>
        <dbReference type="Pfam" id="PF15861"/>
    </source>
</evidence>